<protein>
    <submittedName>
        <fullName evidence="3">Uncharacterized protein</fullName>
    </submittedName>
</protein>
<keyword evidence="2" id="KW-0812">Transmembrane</keyword>
<feature type="region of interest" description="Disordered" evidence="1">
    <location>
        <begin position="171"/>
        <end position="204"/>
    </location>
</feature>
<evidence type="ECO:0000313" key="4">
    <source>
        <dbReference type="Proteomes" id="UP000030690"/>
    </source>
</evidence>
<evidence type="ECO:0000256" key="1">
    <source>
        <dbReference type="SAM" id="MobiDB-lite"/>
    </source>
</evidence>
<feature type="transmembrane region" description="Helical" evidence="2">
    <location>
        <begin position="39"/>
        <end position="60"/>
    </location>
</feature>
<evidence type="ECO:0000313" key="3">
    <source>
        <dbReference type="EMBL" id="ETW17831.1"/>
    </source>
</evidence>
<gene>
    <name evidence="3" type="ORF">PFFVO_03273</name>
</gene>
<proteinExistence type="predicted"/>
<feature type="transmembrane region" description="Helical" evidence="2">
    <location>
        <begin position="16"/>
        <end position="33"/>
    </location>
</feature>
<sequence length="247" mass="29671">MDVIENDIFYRDSQRNAVLFFIFSLFCNFIKIILFVFNIWVFCFSTLVTILFMFFGYFGVISDKPLNIHVSIYISTIYVDIILNMLITIFSFYKVYLISVNKITFFEDNIVNRYFFYCLTSVNIFFCFISTVLNIFCIYYTERFKTFLRLSSKDDEKNKISFRLNSLRYPQGNSMNEYTNEKKKKKKKKGENVMDGNFEMNSADEKNNYMSNETKYNSRNFIYDFDHRNQDNNEKVNYLNNGDKNIV</sequence>
<reference evidence="3 4" key="1">
    <citation type="submission" date="2013-02" db="EMBL/GenBank/DDBJ databases">
        <title>The Genome Annotation of Plasmodium falciparum Vietnam Oak-Knoll (FVO).</title>
        <authorList>
            <consortium name="The Broad Institute Genome Sequencing Platform"/>
            <consortium name="The Broad Institute Genome Sequencing Center for Infectious Disease"/>
            <person name="Neafsey D."/>
            <person name="Hoffman S."/>
            <person name="Volkman S."/>
            <person name="Rosenthal P."/>
            <person name="Walker B."/>
            <person name="Young S.K."/>
            <person name="Zeng Q."/>
            <person name="Gargeya S."/>
            <person name="Fitzgerald M."/>
            <person name="Haas B."/>
            <person name="Abouelleil A."/>
            <person name="Allen A.W."/>
            <person name="Alvarado L."/>
            <person name="Arachchi H.M."/>
            <person name="Berlin A.M."/>
            <person name="Chapman S.B."/>
            <person name="Gainer-Dewar J."/>
            <person name="Goldberg J."/>
            <person name="Griggs A."/>
            <person name="Gujja S."/>
            <person name="Hansen M."/>
            <person name="Howarth C."/>
            <person name="Imamovic A."/>
            <person name="Ireland A."/>
            <person name="Larimer J."/>
            <person name="McCowan C."/>
            <person name="Murphy C."/>
            <person name="Pearson M."/>
            <person name="Poon T.W."/>
            <person name="Priest M."/>
            <person name="Roberts A."/>
            <person name="Saif S."/>
            <person name="Shea T."/>
            <person name="Sisk P."/>
            <person name="Sykes S."/>
            <person name="Wortman J."/>
            <person name="Nusbaum C."/>
            <person name="Birren B."/>
        </authorList>
    </citation>
    <scope>NUCLEOTIDE SEQUENCE [LARGE SCALE GENOMIC DNA]</scope>
    <source>
        <strain evidence="4">Vietnam Oak-Knoll (FVO)</strain>
    </source>
</reference>
<dbReference type="AlphaFoldDB" id="A0A024V4T8"/>
<evidence type="ECO:0000256" key="2">
    <source>
        <dbReference type="SAM" id="Phobius"/>
    </source>
</evidence>
<feature type="transmembrane region" description="Helical" evidence="2">
    <location>
        <begin position="72"/>
        <end position="94"/>
    </location>
</feature>
<reference evidence="3 4" key="2">
    <citation type="submission" date="2013-02" db="EMBL/GenBank/DDBJ databases">
        <title>The Genome Sequence of Plasmodium falciparum Vietnam Oak-Knoll (FVO).</title>
        <authorList>
            <consortium name="The Broad Institute Genome Sequencing Platform"/>
            <consortium name="The Broad Institute Genome Sequencing Center for Infectious Disease"/>
            <person name="Neafsey D."/>
            <person name="Cheeseman I."/>
            <person name="Volkman S."/>
            <person name="Adams J."/>
            <person name="Walker B."/>
            <person name="Young S.K."/>
            <person name="Zeng Q."/>
            <person name="Gargeya S."/>
            <person name="Fitzgerald M."/>
            <person name="Haas B."/>
            <person name="Abouelleil A."/>
            <person name="Alvarado L."/>
            <person name="Arachchi H.M."/>
            <person name="Berlin A.M."/>
            <person name="Chapman S.B."/>
            <person name="Dewar J."/>
            <person name="Goldberg J."/>
            <person name="Griggs A."/>
            <person name="Gujja S."/>
            <person name="Hansen M."/>
            <person name="Howarth C."/>
            <person name="Imamovic A."/>
            <person name="Larimer J."/>
            <person name="McCowan C."/>
            <person name="Murphy C."/>
            <person name="Neiman D."/>
            <person name="Pearson M."/>
            <person name="Priest M."/>
            <person name="Roberts A."/>
            <person name="Saif S."/>
            <person name="Shea T."/>
            <person name="Sisk P."/>
            <person name="Sykes S."/>
            <person name="Wortman J."/>
            <person name="Nusbaum C."/>
            <person name="Birren B."/>
        </authorList>
    </citation>
    <scope>NUCLEOTIDE SEQUENCE [LARGE SCALE GENOMIC DNA]</scope>
    <source>
        <strain evidence="4">Vietnam Oak-Knoll (FVO)</strain>
    </source>
</reference>
<dbReference type="OrthoDB" id="386624at2759"/>
<organism evidence="3 4">
    <name type="scientific">Plasmodium falciparum Vietnam Oak-Knoll</name>
    <name type="common">FVO</name>
    <dbReference type="NCBI Taxonomy" id="1036723"/>
    <lineage>
        <taxon>Eukaryota</taxon>
        <taxon>Sar</taxon>
        <taxon>Alveolata</taxon>
        <taxon>Apicomplexa</taxon>
        <taxon>Aconoidasida</taxon>
        <taxon>Haemosporida</taxon>
        <taxon>Plasmodiidae</taxon>
        <taxon>Plasmodium</taxon>
        <taxon>Plasmodium (Laverania)</taxon>
    </lineage>
</organism>
<name>A0A024V4T8_PLAFA</name>
<keyword evidence="2" id="KW-0472">Membrane</keyword>
<dbReference type="EMBL" id="KI925114">
    <property type="protein sequence ID" value="ETW17831.1"/>
    <property type="molecule type" value="Genomic_DNA"/>
</dbReference>
<dbReference type="Proteomes" id="UP000030690">
    <property type="component" value="Unassembled WGS sequence"/>
</dbReference>
<keyword evidence="2" id="KW-1133">Transmembrane helix</keyword>
<feature type="transmembrane region" description="Helical" evidence="2">
    <location>
        <begin position="114"/>
        <end position="140"/>
    </location>
</feature>
<accession>A0A024V4T8</accession>